<evidence type="ECO:0000313" key="1">
    <source>
        <dbReference type="EMBL" id="PXF61734.1"/>
    </source>
</evidence>
<protein>
    <submittedName>
        <fullName evidence="1">Uncharacterized protein</fullName>
    </submittedName>
</protein>
<dbReference type="EMBL" id="PQXF01000003">
    <property type="protein sequence ID" value="PXF61734.1"/>
    <property type="molecule type" value="Genomic_DNA"/>
</dbReference>
<accession>A0AC61L5C5</accession>
<reference evidence="1" key="1">
    <citation type="submission" date="2018-01" db="EMBL/GenBank/DDBJ databases">
        <authorList>
            <person name="Krukenberg V."/>
        </authorList>
    </citation>
    <scope>NUCLEOTIDE SEQUENCE</scope>
    <source>
        <strain evidence="1">E20ANME2</strain>
    </source>
</reference>
<comment type="caution">
    <text evidence="1">The sequence shown here is derived from an EMBL/GenBank/DDBJ whole genome shotgun (WGS) entry which is preliminary data.</text>
</comment>
<sequence>MMETMKWRDRGAFESDVLTTGLRVYVIGHKNGRFEGRWNGIWNLPLKIADAVNFGISMDDEALIDWLPDFCREFAFGGDVERMFEVGELSINQRLFVPKFKRGVCWIFEIKNSGAAKVAFNFIANPVANLEWELKQTGDVWKEKKYLGTYDARRRMILVRHHRRPNWMLLFGSDREPAYVCCDVADINECKDRDGFPGPRDHCVGSSVMCYKIEIDAGDTVEIKFVLAGGDATYHRLIEEYEEMIGSTRKLLGDTIDAYIGYLRTALRFESGIKDVDDAFVRSSIGMLLLKHYQHGYGLGFMAGLPHFPIYFGRDIAWTIFGSNCIGDFQASQSALALLARFQAKADGEDAVRVPFYKGEIPHEVRMDGSIYYYSVDATPLFVIALYDYYKWSGDKNFVRYLYDNMVKALGWCVKADRDDDGLIEHGPEGFLIDIQWMDSYFRGKSGVDVQAIFGHAFKCGAEIAREFGDNDLAEACMVRYDELKSLIVERYWDEAYGFLYDTIQPDGTLKKDMTVNAVIPAFFDIIEPDKAESILRWMESDEFTTSWGVRTRARSDPEYDGKSYQKGGVWPFVTGWVAYSEFSHGNFKEGFLKTYQMTEMQRFSKLYFKEVLSGDVAPEPSGEEDPAGCFVQAWSATIYLHTVVRGLLGVTPHAPESVTICPYLTRDWGISVDRLAVGESLLYFELKWDGADVVASIRNEGNTIGVDFGVVVPVIADHPSATINGVKVDVATETIKGKYTKVMLRFPLEKEDILDKRGIKNIIYRISGDK</sequence>
<evidence type="ECO:0000313" key="2">
    <source>
        <dbReference type="Proteomes" id="UP000248329"/>
    </source>
</evidence>
<organism evidence="1 2">
    <name type="scientific">Candidatus Methanogaster sp</name>
    <dbReference type="NCBI Taxonomy" id="3386292"/>
    <lineage>
        <taxon>Archaea</taxon>
        <taxon>Methanobacteriati</taxon>
        <taxon>Methanobacteriota</taxon>
        <taxon>Stenosarchaea group</taxon>
        <taxon>Methanomicrobia</taxon>
        <taxon>Methanosarcinales</taxon>
        <taxon>ANME-2 cluster</taxon>
        <taxon>Candidatus Methanogasteraceae</taxon>
        <taxon>Candidatus Methanogaster</taxon>
    </lineage>
</organism>
<name>A0AC61L5C5_9EURY</name>
<proteinExistence type="predicted"/>
<dbReference type="Proteomes" id="UP000248329">
    <property type="component" value="Unassembled WGS sequence"/>
</dbReference>
<gene>
    <name evidence="1" type="ORF">C4B59_02445</name>
</gene>